<dbReference type="InterPro" id="IPR030184">
    <property type="entry name" value="WAT1-related"/>
</dbReference>
<organism evidence="5">
    <name type="scientific">Musa acuminata subsp. malaccensis</name>
    <name type="common">Wild banana</name>
    <name type="synonym">Musa malaccensis</name>
    <dbReference type="NCBI Taxonomy" id="214687"/>
    <lineage>
        <taxon>Eukaryota</taxon>
        <taxon>Viridiplantae</taxon>
        <taxon>Streptophyta</taxon>
        <taxon>Embryophyta</taxon>
        <taxon>Tracheophyta</taxon>
        <taxon>Spermatophyta</taxon>
        <taxon>Magnoliopsida</taxon>
        <taxon>Liliopsida</taxon>
        <taxon>Zingiberales</taxon>
        <taxon>Musaceae</taxon>
        <taxon>Musa</taxon>
    </lineage>
</organism>
<dbReference type="GO" id="GO:0022857">
    <property type="term" value="F:transmembrane transporter activity"/>
    <property type="evidence" value="ECO:0007669"/>
    <property type="project" value="InterPro"/>
</dbReference>
<evidence type="ECO:0000256" key="1">
    <source>
        <dbReference type="ARBA" id="ARBA00022692"/>
    </source>
</evidence>
<evidence type="ECO:0000256" key="2">
    <source>
        <dbReference type="ARBA" id="ARBA00022989"/>
    </source>
</evidence>
<keyword evidence="3 4" id="KW-0472">Membrane</keyword>
<protein>
    <submittedName>
        <fullName evidence="5">(wild Malaysian banana) hypothetical protein</fullName>
    </submittedName>
</protein>
<gene>
    <name evidence="5" type="ORF">GSMUA_109920.1</name>
</gene>
<keyword evidence="2 4" id="KW-1133">Transmembrane helix</keyword>
<accession>A0A8D7F5A3</accession>
<dbReference type="PANTHER" id="PTHR31218">
    <property type="entry name" value="WAT1-RELATED PROTEIN"/>
    <property type="match status" value="1"/>
</dbReference>
<keyword evidence="1 4" id="KW-0812">Transmembrane</keyword>
<evidence type="ECO:0000313" key="5">
    <source>
        <dbReference type="EMBL" id="CAG1841198.1"/>
    </source>
</evidence>
<evidence type="ECO:0000256" key="3">
    <source>
        <dbReference type="ARBA" id="ARBA00023136"/>
    </source>
</evidence>
<proteinExistence type="predicted"/>
<reference evidence="5" key="1">
    <citation type="submission" date="2021-03" db="EMBL/GenBank/DDBJ databases">
        <authorList>
            <consortium name="Genoscope - CEA"/>
            <person name="William W."/>
        </authorList>
    </citation>
    <scope>NUCLEOTIDE SEQUENCE</scope>
    <source>
        <strain evidence="5">Doubled-haploid Pahang</strain>
    </source>
</reference>
<feature type="transmembrane region" description="Helical" evidence="4">
    <location>
        <begin position="7"/>
        <end position="30"/>
    </location>
</feature>
<feature type="transmembrane region" description="Helical" evidence="4">
    <location>
        <begin position="62"/>
        <end position="81"/>
    </location>
</feature>
<dbReference type="EMBL" id="HG996469">
    <property type="protein sequence ID" value="CAG1841198.1"/>
    <property type="molecule type" value="Genomic_DNA"/>
</dbReference>
<dbReference type="AlphaFoldDB" id="A0A8D7F5A3"/>
<dbReference type="GO" id="GO:0016020">
    <property type="term" value="C:membrane"/>
    <property type="evidence" value="ECO:0007669"/>
    <property type="project" value="InterPro"/>
</dbReference>
<name>A0A8D7F5A3_MUSAM</name>
<evidence type="ECO:0000256" key="4">
    <source>
        <dbReference type="SAM" id="Phobius"/>
    </source>
</evidence>
<sequence length="113" mass="12647">MKVVGTLVCVSGTILMILYWGRAIIGSTIYNLSDESAVGMKLQAESVGWLTSGLLRFGLEKWHIGVLCLIGNCFCLTAYFVPMLIKYPSCLSLTTYLHFFGDGIDWNIYHWLS</sequence>